<protein>
    <recommendedName>
        <fullName evidence="1">IraD/Gp25-like domain-containing protein</fullName>
    </recommendedName>
</protein>
<dbReference type="AlphaFoldDB" id="A0A266QBZ4"/>
<evidence type="ECO:0000313" key="2">
    <source>
        <dbReference type="EMBL" id="OZY87403.1"/>
    </source>
</evidence>
<sequence length="135" mass="15032">MNSKSFLGTGWSFPPTFTSKGLVTVSAEQDIRESLLILLSTTPGERTMQPAYGCGLKAHVFDSLNESSFAVMRDLVAKAILFFEPRVTVEKIDINDEDSIEGKVLLDIVYKVRATNNRYNLVYPFYLNEASNVSA</sequence>
<dbReference type="Pfam" id="PF04965">
    <property type="entry name" value="GPW_gp25"/>
    <property type="match status" value="1"/>
</dbReference>
<proteinExistence type="predicted"/>
<accession>A0A266QBZ4</accession>
<feature type="domain" description="IraD/Gp25-like" evidence="1">
    <location>
        <begin position="26"/>
        <end position="116"/>
    </location>
</feature>
<reference evidence="3" key="1">
    <citation type="submission" date="2017-05" db="EMBL/GenBank/DDBJ databases">
        <authorList>
            <person name="Barney B.M."/>
        </authorList>
    </citation>
    <scope>NUCLEOTIDE SEQUENCE [LARGE SCALE GENOMIC DNA]</scope>
    <source>
        <strain evidence="3">PSBB022</strain>
    </source>
</reference>
<keyword evidence="3" id="KW-1185">Reference proteome</keyword>
<organism evidence="2 3">
    <name type="scientific">Cellvibrio mixtus</name>
    <dbReference type="NCBI Taxonomy" id="39650"/>
    <lineage>
        <taxon>Bacteria</taxon>
        <taxon>Pseudomonadati</taxon>
        <taxon>Pseudomonadota</taxon>
        <taxon>Gammaproteobacteria</taxon>
        <taxon>Cellvibrionales</taxon>
        <taxon>Cellvibrionaceae</taxon>
        <taxon>Cellvibrio</taxon>
    </lineage>
</organism>
<dbReference type="STRING" id="1209072.GCA_000766945_03936"/>
<dbReference type="RefSeq" id="WP_094984814.1">
    <property type="nucleotide sequence ID" value="NZ_NHNI01000001.1"/>
</dbReference>
<dbReference type="Proteomes" id="UP000216101">
    <property type="component" value="Unassembled WGS sequence"/>
</dbReference>
<comment type="caution">
    <text evidence="2">The sequence shown here is derived from an EMBL/GenBank/DDBJ whole genome shotgun (WGS) entry which is preliminary data.</text>
</comment>
<evidence type="ECO:0000313" key="3">
    <source>
        <dbReference type="Proteomes" id="UP000216101"/>
    </source>
</evidence>
<evidence type="ECO:0000259" key="1">
    <source>
        <dbReference type="Pfam" id="PF04965"/>
    </source>
</evidence>
<gene>
    <name evidence="2" type="ORF">CBP51_10605</name>
</gene>
<dbReference type="Gene3D" id="3.10.450.40">
    <property type="match status" value="1"/>
</dbReference>
<dbReference type="SUPFAM" id="SSF160719">
    <property type="entry name" value="gpW/gp25-like"/>
    <property type="match status" value="1"/>
</dbReference>
<dbReference type="InterPro" id="IPR007048">
    <property type="entry name" value="IraD/Gp25-like"/>
</dbReference>
<dbReference type="EMBL" id="NHNI01000001">
    <property type="protein sequence ID" value="OZY87403.1"/>
    <property type="molecule type" value="Genomic_DNA"/>
</dbReference>
<name>A0A266QBZ4_9GAMM</name>